<name>A0A401TY93_CHIPU</name>
<dbReference type="EMBL" id="BEZZ01210897">
    <property type="protein sequence ID" value="GCC47599.1"/>
    <property type="molecule type" value="Genomic_DNA"/>
</dbReference>
<proteinExistence type="predicted"/>
<evidence type="ECO:0000313" key="2">
    <source>
        <dbReference type="EMBL" id="GCC47599.1"/>
    </source>
</evidence>
<feature type="non-terminal residue" evidence="2">
    <location>
        <position position="1"/>
    </location>
</feature>
<reference evidence="2 3" key="1">
    <citation type="journal article" date="2018" name="Nat. Ecol. Evol.">
        <title>Shark genomes provide insights into elasmobranch evolution and the origin of vertebrates.</title>
        <authorList>
            <person name="Hara Y"/>
            <person name="Yamaguchi K"/>
            <person name="Onimaru K"/>
            <person name="Kadota M"/>
            <person name="Koyanagi M"/>
            <person name="Keeley SD"/>
            <person name="Tatsumi K"/>
            <person name="Tanaka K"/>
            <person name="Motone F"/>
            <person name="Kageyama Y"/>
            <person name="Nozu R"/>
            <person name="Adachi N"/>
            <person name="Nishimura O"/>
            <person name="Nakagawa R"/>
            <person name="Tanegashima C"/>
            <person name="Kiyatake I"/>
            <person name="Matsumoto R"/>
            <person name="Murakumo K"/>
            <person name="Nishida K"/>
            <person name="Terakita A"/>
            <person name="Kuratani S"/>
            <person name="Sato K"/>
            <person name="Hyodo S Kuraku.S."/>
        </authorList>
    </citation>
    <scope>NUCLEOTIDE SEQUENCE [LARGE SCALE GENOMIC DNA]</scope>
</reference>
<dbReference type="Proteomes" id="UP000287033">
    <property type="component" value="Unassembled WGS sequence"/>
</dbReference>
<organism evidence="2 3">
    <name type="scientific">Chiloscyllium punctatum</name>
    <name type="common">Brownbanded bambooshark</name>
    <name type="synonym">Hemiscyllium punctatum</name>
    <dbReference type="NCBI Taxonomy" id="137246"/>
    <lineage>
        <taxon>Eukaryota</taxon>
        <taxon>Metazoa</taxon>
        <taxon>Chordata</taxon>
        <taxon>Craniata</taxon>
        <taxon>Vertebrata</taxon>
        <taxon>Chondrichthyes</taxon>
        <taxon>Elasmobranchii</taxon>
        <taxon>Galeomorphii</taxon>
        <taxon>Galeoidea</taxon>
        <taxon>Orectolobiformes</taxon>
        <taxon>Hemiscylliidae</taxon>
        <taxon>Chiloscyllium</taxon>
    </lineage>
</organism>
<dbReference type="AlphaFoldDB" id="A0A401TY93"/>
<feature type="compositionally biased region" description="Gly residues" evidence="1">
    <location>
        <begin position="180"/>
        <end position="197"/>
    </location>
</feature>
<feature type="compositionally biased region" description="Pro residues" evidence="1">
    <location>
        <begin position="32"/>
        <end position="51"/>
    </location>
</feature>
<feature type="region of interest" description="Disordered" evidence="1">
    <location>
        <begin position="1"/>
        <end position="145"/>
    </location>
</feature>
<protein>
    <submittedName>
        <fullName evidence="2">Uncharacterized protein</fullName>
    </submittedName>
</protein>
<feature type="region of interest" description="Disordered" evidence="1">
    <location>
        <begin position="157"/>
        <end position="210"/>
    </location>
</feature>
<keyword evidence="3" id="KW-1185">Reference proteome</keyword>
<gene>
    <name evidence="2" type="ORF">chiPu_0031485</name>
</gene>
<evidence type="ECO:0000256" key="1">
    <source>
        <dbReference type="SAM" id="MobiDB-lite"/>
    </source>
</evidence>
<comment type="caution">
    <text evidence="2">The sequence shown here is derived from an EMBL/GenBank/DDBJ whole genome shotgun (WGS) entry which is preliminary data.</text>
</comment>
<evidence type="ECO:0000313" key="3">
    <source>
        <dbReference type="Proteomes" id="UP000287033"/>
    </source>
</evidence>
<feature type="compositionally biased region" description="Basic residues" evidence="1">
    <location>
        <begin position="114"/>
        <end position="124"/>
    </location>
</feature>
<sequence length="210" mass="22788">PSPEFWRIPPPPLEAPPPPPEITLRPEDIREPLPPTSPVPPPPPKGPAPHPPTRRRPSARVPEDGRNVPETPWAAREEPLVGKPPRSAQKGKEKARKTQEEVPQLPGAREGFKRPKGAARKARPHSGQWAEGFDVHRASDSPSIKQRAQQILAQKVKVTGTRQGQRDRGLGSHWGRCRGEGNGEGVWGPFGDGVEGEGTGKEFGVTLGTV</sequence>
<accession>A0A401TY93</accession>
<feature type="compositionally biased region" description="Basic and acidic residues" evidence="1">
    <location>
        <begin position="90"/>
        <end position="100"/>
    </location>
</feature>
<feature type="compositionally biased region" description="Pro residues" evidence="1">
    <location>
        <begin position="1"/>
        <end position="21"/>
    </location>
</feature>